<name>A0AAV2G8U2_9ROSI</name>
<sequence length="212" mass="23536">MVEVSEVGGSSTRAAEFEVTKTKRKVENVKNKGKEVQISETGKRKRKVVAGEKQKEAPRGKSQKRTPGGGGGGGNKAALNYRCSPKEILSHVKPPLSDGMVQLIKQLGVDFVFLMKMKHQDNELIKFIISRWDGKNKCIKLDDGKNICITEEDVYRVYGLPRRPNVVSLLKTSKDNSKLAKNYGFSKTGKGTVAFDNLRTCMGAEKSDDSRW</sequence>
<protein>
    <submittedName>
        <fullName evidence="2">Uncharacterized protein</fullName>
    </submittedName>
</protein>
<gene>
    <name evidence="2" type="ORF">LTRI10_LOCUS45935</name>
</gene>
<feature type="compositionally biased region" description="Basic and acidic residues" evidence="1">
    <location>
        <begin position="15"/>
        <end position="37"/>
    </location>
</feature>
<evidence type="ECO:0000256" key="1">
    <source>
        <dbReference type="SAM" id="MobiDB-lite"/>
    </source>
</evidence>
<accession>A0AAV2G8U2</accession>
<feature type="region of interest" description="Disordered" evidence="1">
    <location>
        <begin position="1"/>
        <end position="77"/>
    </location>
</feature>
<proteinExistence type="predicted"/>
<organism evidence="2 3">
    <name type="scientific">Linum trigynum</name>
    <dbReference type="NCBI Taxonomy" id="586398"/>
    <lineage>
        <taxon>Eukaryota</taxon>
        <taxon>Viridiplantae</taxon>
        <taxon>Streptophyta</taxon>
        <taxon>Embryophyta</taxon>
        <taxon>Tracheophyta</taxon>
        <taxon>Spermatophyta</taxon>
        <taxon>Magnoliopsida</taxon>
        <taxon>eudicotyledons</taxon>
        <taxon>Gunneridae</taxon>
        <taxon>Pentapetalae</taxon>
        <taxon>rosids</taxon>
        <taxon>fabids</taxon>
        <taxon>Malpighiales</taxon>
        <taxon>Linaceae</taxon>
        <taxon>Linum</taxon>
    </lineage>
</organism>
<dbReference type="AlphaFoldDB" id="A0AAV2G8U2"/>
<keyword evidence="3" id="KW-1185">Reference proteome</keyword>
<dbReference type="Proteomes" id="UP001497516">
    <property type="component" value="Chromosome 8"/>
</dbReference>
<dbReference type="EMBL" id="OZ034821">
    <property type="protein sequence ID" value="CAL1406193.1"/>
    <property type="molecule type" value="Genomic_DNA"/>
</dbReference>
<evidence type="ECO:0000313" key="3">
    <source>
        <dbReference type="Proteomes" id="UP001497516"/>
    </source>
</evidence>
<evidence type="ECO:0000313" key="2">
    <source>
        <dbReference type="EMBL" id="CAL1406193.1"/>
    </source>
</evidence>
<reference evidence="2 3" key="1">
    <citation type="submission" date="2024-04" db="EMBL/GenBank/DDBJ databases">
        <authorList>
            <person name="Fracassetti M."/>
        </authorList>
    </citation>
    <scope>NUCLEOTIDE SEQUENCE [LARGE SCALE GENOMIC DNA]</scope>
</reference>
<feature type="compositionally biased region" description="Basic and acidic residues" evidence="1">
    <location>
        <begin position="49"/>
        <end position="59"/>
    </location>
</feature>